<evidence type="ECO:0000313" key="8">
    <source>
        <dbReference type="Proteomes" id="UP000276232"/>
    </source>
</evidence>
<dbReference type="RefSeq" id="WP_123379118.1">
    <property type="nucleotide sequence ID" value="NZ_RJKN01000002.1"/>
</dbReference>
<dbReference type="PANTHER" id="PTHR33802">
    <property type="entry name" value="SI:CH211-161H7.5-RELATED"/>
    <property type="match status" value="1"/>
</dbReference>
<dbReference type="GO" id="GO:0016020">
    <property type="term" value="C:membrane"/>
    <property type="evidence" value="ECO:0007669"/>
    <property type="project" value="UniProtKB-SubCell"/>
</dbReference>
<comment type="caution">
    <text evidence="7">The sequence shown here is derived from an EMBL/GenBank/DDBJ whole genome shotgun (WGS) entry which is preliminary data.</text>
</comment>
<dbReference type="PANTHER" id="PTHR33802:SF1">
    <property type="entry name" value="XK-RELATED PROTEIN"/>
    <property type="match status" value="1"/>
</dbReference>
<feature type="transmembrane region" description="Helical" evidence="6">
    <location>
        <begin position="149"/>
        <end position="168"/>
    </location>
</feature>
<feature type="transmembrane region" description="Helical" evidence="6">
    <location>
        <begin position="116"/>
        <end position="137"/>
    </location>
</feature>
<keyword evidence="5 6" id="KW-0472">Membrane</keyword>
<keyword evidence="8" id="KW-1185">Reference proteome</keyword>
<comment type="subcellular location">
    <subcellularLocation>
        <location evidence="1">Membrane</location>
        <topology evidence="1">Multi-pass membrane protein</topology>
    </subcellularLocation>
</comment>
<evidence type="ECO:0000256" key="5">
    <source>
        <dbReference type="ARBA" id="ARBA00023136"/>
    </source>
</evidence>
<keyword evidence="3 6" id="KW-0812">Transmembrane</keyword>
<dbReference type="OrthoDB" id="5189031at2"/>
<reference evidence="7 8" key="1">
    <citation type="journal article" date="2015" name="Stand. Genomic Sci.">
        <title>Genomic Encyclopedia of Bacterial and Archaeal Type Strains, Phase III: the genomes of soil and plant-associated and newly described type strains.</title>
        <authorList>
            <person name="Whitman W.B."/>
            <person name="Woyke T."/>
            <person name="Klenk H.P."/>
            <person name="Zhou Y."/>
            <person name="Lilburn T.G."/>
            <person name="Beck B.J."/>
            <person name="De Vos P."/>
            <person name="Vandamme P."/>
            <person name="Eisen J.A."/>
            <person name="Garrity G."/>
            <person name="Hugenholtz P."/>
            <person name="Kyrpides N.C."/>
        </authorList>
    </citation>
    <scope>NUCLEOTIDE SEQUENCE [LARGE SCALE GENOMIC DNA]</scope>
    <source>
        <strain evidence="7 8">CECT 7306</strain>
    </source>
</reference>
<accession>A0A3N1HR83</accession>
<dbReference type="Gene3D" id="1.20.1260.100">
    <property type="entry name" value="TspO/MBR protein"/>
    <property type="match status" value="1"/>
</dbReference>
<feature type="transmembrane region" description="Helical" evidence="6">
    <location>
        <begin position="93"/>
        <end position="110"/>
    </location>
</feature>
<evidence type="ECO:0000313" key="7">
    <source>
        <dbReference type="EMBL" id="ROP44902.1"/>
    </source>
</evidence>
<evidence type="ECO:0000256" key="4">
    <source>
        <dbReference type="ARBA" id="ARBA00022989"/>
    </source>
</evidence>
<feature type="transmembrane region" description="Helical" evidence="6">
    <location>
        <begin position="188"/>
        <end position="205"/>
    </location>
</feature>
<dbReference type="InterPro" id="IPR038330">
    <property type="entry name" value="TspO/MBR-related_sf"/>
</dbReference>
<evidence type="ECO:0000256" key="2">
    <source>
        <dbReference type="ARBA" id="ARBA00007524"/>
    </source>
</evidence>
<dbReference type="InParanoid" id="A0A3N1HR83"/>
<dbReference type="EMBL" id="RJKN01000002">
    <property type="protein sequence ID" value="ROP44902.1"/>
    <property type="molecule type" value="Genomic_DNA"/>
</dbReference>
<keyword evidence="4 6" id="KW-1133">Transmembrane helix</keyword>
<dbReference type="AlphaFoldDB" id="A0A3N1HR83"/>
<name>A0A3N1HR83_9ACTN</name>
<comment type="similarity">
    <text evidence="2">Belongs to the TspO/BZRP family.</text>
</comment>
<gene>
    <name evidence="7" type="ORF">EDC03_1032</name>
</gene>
<dbReference type="InterPro" id="IPR004307">
    <property type="entry name" value="TspO_MBR"/>
</dbReference>
<evidence type="ECO:0000256" key="6">
    <source>
        <dbReference type="SAM" id="Phobius"/>
    </source>
</evidence>
<protein>
    <submittedName>
        <fullName evidence="7">TspO/MBR related protein</fullName>
    </submittedName>
</protein>
<feature type="transmembrane region" description="Helical" evidence="6">
    <location>
        <begin position="62"/>
        <end position="81"/>
    </location>
</feature>
<dbReference type="Proteomes" id="UP000276232">
    <property type="component" value="Unassembled WGS sequence"/>
</dbReference>
<organism evidence="7 8">
    <name type="scientific">Pseudokineococcus lusitanus</name>
    <dbReference type="NCBI Taxonomy" id="763993"/>
    <lineage>
        <taxon>Bacteria</taxon>
        <taxon>Bacillati</taxon>
        <taxon>Actinomycetota</taxon>
        <taxon>Actinomycetes</taxon>
        <taxon>Kineosporiales</taxon>
        <taxon>Kineosporiaceae</taxon>
        <taxon>Pseudokineococcus</taxon>
    </lineage>
</organism>
<sequence>METSRAQQRDRVRQWVLLVSAVVAVAVSTIGSGAFGGQPVEQAAGGALSATSTLVAPAGPAFSIWGVIYTGLVALAVWQLAAARPDYPRQRAAGWWLVASAVLNALWITVVQLGSLVGSVVVIAALAAVLGVALARLGRTPPRTRVEALLVDGTTGLYLGWVLIATVANVSAWLKTDVLPTPVPGGESLWAVLVLVVAAAIGVGIATLTGRLAPTLSLAWGLAWVAVGRTDPSDTTGPVPVVVVVAAAAALVVLAAGVRAAVLRHRSTRDVDRARSRVS</sequence>
<dbReference type="Pfam" id="PF03073">
    <property type="entry name" value="TspO_MBR"/>
    <property type="match status" value="1"/>
</dbReference>
<evidence type="ECO:0000256" key="1">
    <source>
        <dbReference type="ARBA" id="ARBA00004141"/>
    </source>
</evidence>
<feature type="transmembrane region" description="Helical" evidence="6">
    <location>
        <begin position="241"/>
        <end position="263"/>
    </location>
</feature>
<proteinExistence type="inferred from homology"/>
<feature type="transmembrane region" description="Helical" evidence="6">
    <location>
        <begin position="212"/>
        <end position="229"/>
    </location>
</feature>
<feature type="transmembrane region" description="Helical" evidence="6">
    <location>
        <begin position="15"/>
        <end position="35"/>
    </location>
</feature>
<evidence type="ECO:0000256" key="3">
    <source>
        <dbReference type="ARBA" id="ARBA00022692"/>
    </source>
</evidence>